<dbReference type="Proteomes" id="UP000186106">
    <property type="component" value="Unassembled WGS sequence"/>
</dbReference>
<dbReference type="AlphaFoldDB" id="A0A1N7K4M6"/>
<evidence type="ECO:0000313" key="2">
    <source>
        <dbReference type="Proteomes" id="UP000186106"/>
    </source>
</evidence>
<name>A0A1N7K4M6_9FLAO</name>
<gene>
    <name evidence="1" type="ORF">SAMN05421768_11029</name>
</gene>
<accession>A0A1N7K4M6</accession>
<protein>
    <submittedName>
        <fullName evidence="1">Uncharacterized protein</fullName>
    </submittedName>
</protein>
<sequence>MFNISSYNSRALRQFKSKINCIASRNIYNKISRNKYLKFARIAFRLYQEYLLILIKKTSI</sequence>
<reference evidence="1 2" key="1">
    <citation type="submission" date="2017-01" db="EMBL/GenBank/DDBJ databases">
        <authorList>
            <person name="Mah S.A."/>
            <person name="Swanson W.J."/>
            <person name="Moy G.W."/>
            <person name="Vacquier V.D."/>
        </authorList>
    </citation>
    <scope>NUCLEOTIDE SEQUENCE [LARGE SCALE GENOMIC DNA]</scope>
    <source>
        <strain evidence="1 2">DSM 16927</strain>
    </source>
</reference>
<evidence type="ECO:0000313" key="1">
    <source>
        <dbReference type="EMBL" id="SIS56565.1"/>
    </source>
</evidence>
<proteinExistence type="predicted"/>
<dbReference type="EMBL" id="FTNZ01000010">
    <property type="protein sequence ID" value="SIS56565.1"/>
    <property type="molecule type" value="Genomic_DNA"/>
</dbReference>
<organism evidence="1 2">
    <name type="scientific">Chryseobacterium joostei</name>
    <dbReference type="NCBI Taxonomy" id="112234"/>
    <lineage>
        <taxon>Bacteria</taxon>
        <taxon>Pseudomonadati</taxon>
        <taxon>Bacteroidota</taxon>
        <taxon>Flavobacteriia</taxon>
        <taxon>Flavobacteriales</taxon>
        <taxon>Weeksellaceae</taxon>
        <taxon>Chryseobacterium group</taxon>
        <taxon>Chryseobacterium</taxon>
    </lineage>
</organism>